<dbReference type="PANTHER" id="PTHR33755">
    <property type="entry name" value="TOXIN PARE1-RELATED"/>
    <property type="match status" value="1"/>
</dbReference>
<dbReference type="Proteomes" id="UP000197468">
    <property type="component" value="Unassembled WGS sequence"/>
</dbReference>
<keyword evidence="3" id="KW-0812">Transmembrane</keyword>
<name>A0A246JLE4_9BURK</name>
<dbReference type="InterPro" id="IPR051803">
    <property type="entry name" value="TA_system_RelE-like_toxin"/>
</dbReference>
<dbReference type="InterPro" id="IPR007712">
    <property type="entry name" value="RelE/ParE_toxin"/>
</dbReference>
<comment type="caution">
    <text evidence="4">The sequence shown here is derived from an EMBL/GenBank/DDBJ whole genome shotgun (WGS) entry which is preliminary data.</text>
</comment>
<evidence type="ECO:0008006" key="6">
    <source>
        <dbReference type="Google" id="ProtNLM"/>
    </source>
</evidence>
<keyword evidence="2" id="KW-1277">Toxin-antitoxin system</keyword>
<evidence type="ECO:0000313" key="5">
    <source>
        <dbReference type="Proteomes" id="UP000197468"/>
    </source>
</evidence>
<organism evidence="4 5">
    <name type="scientific">Roseateles aquatilis</name>
    <dbReference type="NCBI Taxonomy" id="431061"/>
    <lineage>
        <taxon>Bacteria</taxon>
        <taxon>Pseudomonadati</taxon>
        <taxon>Pseudomonadota</taxon>
        <taxon>Betaproteobacteria</taxon>
        <taxon>Burkholderiales</taxon>
        <taxon>Sphaerotilaceae</taxon>
        <taxon>Roseateles</taxon>
    </lineage>
</organism>
<keyword evidence="3" id="KW-0472">Membrane</keyword>
<proteinExistence type="inferred from homology"/>
<evidence type="ECO:0000256" key="2">
    <source>
        <dbReference type="ARBA" id="ARBA00022649"/>
    </source>
</evidence>
<keyword evidence="5" id="KW-1185">Reference proteome</keyword>
<dbReference type="Pfam" id="PF05016">
    <property type="entry name" value="ParE_toxin"/>
    <property type="match status" value="1"/>
</dbReference>
<keyword evidence="3" id="KW-1133">Transmembrane helix</keyword>
<gene>
    <name evidence="4" type="ORF">CDN99_02875</name>
</gene>
<reference evidence="4 5" key="1">
    <citation type="journal article" date="2008" name="Int. J. Syst. Evol. Microbiol.">
        <title>Description of Roseateles aquatilis sp. nov. and Roseateles terrae sp. nov., in the class Betaproteobacteria, and emended description of the genus Roseateles.</title>
        <authorList>
            <person name="Gomila M."/>
            <person name="Bowien B."/>
            <person name="Falsen E."/>
            <person name="Moore E.R."/>
            <person name="Lalucat J."/>
        </authorList>
    </citation>
    <scope>NUCLEOTIDE SEQUENCE [LARGE SCALE GENOMIC DNA]</scope>
    <source>
        <strain evidence="4 5">CCUG 48205</strain>
    </source>
</reference>
<dbReference type="AlphaFoldDB" id="A0A246JLE4"/>
<dbReference type="PANTHER" id="PTHR33755:SF7">
    <property type="entry name" value="TOXIN MODULE OF TOXIN-ANTITOXIN SYSTEM RELE_STBE FAMILY"/>
    <property type="match status" value="1"/>
</dbReference>
<protein>
    <recommendedName>
        <fullName evidence="6">Plasmid stabilization protein</fullName>
    </recommendedName>
</protein>
<dbReference type="RefSeq" id="WP_088382577.1">
    <property type="nucleotide sequence ID" value="NZ_NIOF01000001.1"/>
</dbReference>
<dbReference type="Gene3D" id="3.30.2310.20">
    <property type="entry name" value="RelE-like"/>
    <property type="match status" value="1"/>
</dbReference>
<dbReference type="EMBL" id="NIOF01000001">
    <property type="protein sequence ID" value="OWQ93432.1"/>
    <property type="molecule type" value="Genomic_DNA"/>
</dbReference>
<dbReference type="InterPro" id="IPR035093">
    <property type="entry name" value="RelE/ParE_toxin_dom_sf"/>
</dbReference>
<accession>A0A246JLE4</accession>
<evidence type="ECO:0000256" key="3">
    <source>
        <dbReference type="SAM" id="Phobius"/>
    </source>
</evidence>
<dbReference type="OrthoDB" id="9798046at2"/>
<evidence type="ECO:0000256" key="1">
    <source>
        <dbReference type="ARBA" id="ARBA00006226"/>
    </source>
</evidence>
<evidence type="ECO:0000313" key="4">
    <source>
        <dbReference type="EMBL" id="OWQ93432.1"/>
    </source>
</evidence>
<comment type="similarity">
    <text evidence="1">Belongs to the RelE toxin family.</text>
</comment>
<sequence>MRVAWTRRALAQLQHQYEYVAARNPRAAEVLLRDCLKQSRLLEQFPFLGKAIKRGRREKGVQENYVIHYVIAKAAILVMSFWHTSQLRPHGAGEQ</sequence>
<feature type="transmembrane region" description="Helical" evidence="3">
    <location>
        <begin position="65"/>
        <end position="82"/>
    </location>
</feature>